<keyword evidence="8" id="KW-1185">Reference proteome</keyword>
<evidence type="ECO:0000256" key="1">
    <source>
        <dbReference type="ARBA" id="ARBA00007957"/>
    </source>
</evidence>
<organism evidence="7 8">
    <name type="scientific">Franzmannia qiaohouensis</name>
    <dbReference type="NCBI Taxonomy" id="1329370"/>
    <lineage>
        <taxon>Bacteria</taxon>
        <taxon>Pseudomonadati</taxon>
        <taxon>Pseudomonadota</taxon>
        <taxon>Gammaproteobacteria</taxon>
        <taxon>Oceanospirillales</taxon>
        <taxon>Halomonadaceae</taxon>
        <taxon>Franzmannia</taxon>
    </lineage>
</organism>
<evidence type="ECO:0000256" key="6">
    <source>
        <dbReference type="ARBA" id="ARBA00023163"/>
    </source>
</evidence>
<keyword evidence="5" id="KW-0238">DNA-binding</keyword>
<dbReference type="Proteomes" id="UP001251374">
    <property type="component" value="Unassembled WGS sequence"/>
</dbReference>
<dbReference type="InterPro" id="IPR002481">
    <property type="entry name" value="FUR"/>
</dbReference>
<dbReference type="SUPFAM" id="SSF46785">
    <property type="entry name" value="Winged helix' DNA-binding domain"/>
    <property type="match status" value="1"/>
</dbReference>
<dbReference type="EMBL" id="JARWAM010000003">
    <property type="protein sequence ID" value="MDR5904761.1"/>
    <property type="molecule type" value="Genomic_DNA"/>
</dbReference>
<dbReference type="RefSeq" id="WP_309718165.1">
    <property type="nucleotide sequence ID" value="NZ_JARWAM010000003.1"/>
</dbReference>
<evidence type="ECO:0000256" key="3">
    <source>
        <dbReference type="ARBA" id="ARBA00022833"/>
    </source>
</evidence>
<keyword evidence="6" id="KW-0804">Transcription</keyword>
<evidence type="ECO:0000313" key="7">
    <source>
        <dbReference type="EMBL" id="MDR5904761.1"/>
    </source>
</evidence>
<gene>
    <name evidence="7" type="ORF">QC821_05695</name>
</gene>
<comment type="similarity">
    <text evidence="1">Belongs to the Fur family.</text>
</comment>
<dbReference type="Gene3D" id="3.30.1490.190">
    <property type="match status" value="1"/>
</dbReference>
<dbReference type="PANTHER" id="PTHR33202:SF6">
    <property type="entry name" value="ZINC UPTAKE REGULATION PROTEIN"/>
    <property type="match status" value="1"/>
</dbReference>
<evidence type="ECO:0000256" key="5">
    <source>
        <dbReference type="ARBA" id="ARBA00023125"/>
    </source>
</evidence>
<dbReference type="PANTHER" id="PTHR33202">
    <property type="entry name" value="ZINC UPTAKE REGULATION PROTEIN"/>
    <property type="match status" value="1"/>
</dbReference>
<evidence type="ECO:0000256" key="2">
    <source>
        <dbReference type="ARBA" id="ARBA00022491"/>
    </source>
</evidence>
<accession>A0ABU1HBB9</accession>
<evidence type="ECO:0000256" key="4">
    <source>
        <dbReference type="ARBA" id="ARBA00023015"/>
    </source>
</evidence>
<dbReference type="Gene3D" id="1.10.10.10">
    <property type="entry name" value="Winged helix-like DNA-binding domain superfamily/Winged helix DNA-binding domain"/>
    <property type="match status" value="1"/>
</dbReference>
<evidence type="ECO:0000313" key="8">
    <source>
        <dbReference type="Proteomes" id="UP001251374"/>
    </source>
</evidence>
<comment type="caution">
    <text evidence="7">The sequence shown here is derived from an EMBL/GenBank/DDBJ whole genome shotgun (WGS) entry which is preliminary data.</text>
</comment>
<keyword evidence="3" id="KW-0862">Zinc</keyword>
<keyword evidence="2" id="KW-0678">Repressor</keyword>
<dbReference type="InterPro" id="IPR036390">
    <property type="entry name" value="WH_DNA-bd_sf"/>
</dbReference>
<name>A0ABU1HBB9_9GAMM</name>
<dbReference type="InterPro" id="IPR043135">
    <property type="entry name" value="Fur_C"/>
</dbReference>
<proteinExistence type="inferred from homology"/>
<keyword evidence="4" id="KW-0805">Transcription regulation</keyword>
<reference evidence="7 8" key="1">
    <citation type="submission" date="2023-04" db="EMBL/GenBank/DDBJ databases">
        <title>A long-awaited taxogenomic arrangement of the family Halomonadaceae.</title>
        <authorList>
            <person name="De La Haba R."/>
            <person name="Chuvochina M."/>
            <person name="Wittouck S."/>
            <person name="Arahal D.R."/>
            <person name="Sanchez-Porro C."/>
            <person name="Hugenholtz P."/>
            <person name="Ventosa A."/>
        </authorList>
    </citation>
    <scope>NUCLEOTIDE SEQUENCE [LARGE SCALE GENOMIC DNA]</scope>
    <source>
        <strain evidence="7 8">DSM 26770</strain>
    </source>
</reference>
<sequence>MPLTANQQRVLEVLRSAEAPLGAYALLERLSGDGFSAPTQVYRALDVLIRHGLAHRLETLNAYVACRHKECRHGVTAFAICDDCGNIDELIDSALSSSLGYMVERRDFSPGSTTIEIHGTCSQCASALPESTRHSRVKP</sequence>
<dbReference type="InterPro" id="IPR036388">
    <property type="entry name" value="WH-like_DNA-bd_sf"/>
</dbReference>
<protein>
    <submittedName>
        <fullName evidence="7">Fur family transcriptional regulator</fullName>
    </submittedName>
</protein>